<dbReference type="Proteomes" id="UP000077961">
    <property type="component" value="Unassembled WGS sequence"/>
</dbReference>
<evidence type="ECO:0000313" key="7">
    <source>
        <dbReference type="Proteomes" id="UP000078116"/>
    </source>
</evidence>
<dbReference type="RefSeq" id="WP_064270962.1">
    <property type="nucleotide sequence ID" value="NZ_LXJZ01000208.1"/>
</dbReference>
<dbReference type="PANTHER" id="PTHR32332">
    <property type="entry name" value="2-NITROPROPANE DIOXYGENASE"/>
    <property type="match status" value="1"/>
</dbReference>
<comment type="caution">
    <text evidence="4">The sequence shown here is derived from an EMBL/GenBank/DDBJ whole genome shotgun (WGS) entry which is preliminary data.</text>
</comment>
<keyword evidence="6" id="KW-1185">Reference proteome</keyword>
<evidence type="ECO:0000256" key="1">
    <source>
        <dbReference type="ARBA" id="ARBA00022630"/>
    </source>
</evidence>
<evidence type="ECO:0000256" key="3">
    <source>
        <dbReference type="ARBA" id="ARBA00023002"/>
    </source>
</evidence>
<organism evidence="4 7">
    <name type="scientific">Paraburkholderia ginsengiterrae</name>
    <dbReference type="NCBI Taxonomy" id="1462993"/>
    <lineage>
        <taxon>Bacteria</taxon>
        <taxon>Pseudomonadati</taxon>
        <taxon>Pseudomonadota</taxon>
        <taxon>Betaproteobacteria</taxon>
        <taxon>Burkholderiales</taxon>
        <taxon>Burkholderiaceae</taxon>
        <taxon>Paraburkholderia</taxon>
    </lineage>
</organism>
<dbReference type="Gene3D" id="3.20.20.70">
    <property type="entry name" value="Aldolase class I"/>
    <property type="match status" value="1"/>
</dbReference>
<protein>
    <submittedName>
        <fullName evidence="4">2-nitropropane dioxygenase</fullName>
    </submittedName>
</protein>
<gene>
    <name evidence="5" type="ORF">A6V36_36690</name>
    <name evidence="4" type="ORF">A6V37_36505</name>
</gene>
<dbReference type="Pfam" id="PF03060">
    <property type="entry name" value="NMO"/>
    <property type="match status" value="2"/>
</dbReference>
<evidence type="ECO:0000313" key="4">
    <source>
        <dbReference type="EMBL" id="OAJ52828.1"/>
    </source>
</evidence>
<dbReference type="Proteomes" id="UP000078116">
    <property type="component" value="Unassembled WGS sequence"/>
</dbReference>
<sequence length="350" mass="36394">MAIDTASFATPLTRLLGCRYPIISAGMGGPARAELAAAVSHAGGFGLLGMVREPPELISREIAAVRAATDQPFGVNLIPSATDPTLLAAELDVCLAARVPAICFFWDVVPDVVARAKDAGVLVLYQVGSLEGALAAEQAGADVVIAQGIEAGGHVRGRTGILTLLPEIVRRVRIPVVASGGFATGAGLVAALALGAAGIHCGTLFLATHESFAHDYHKQRILAAQAGDTVYTDLFAINWPPDSPVRVLANSVTGKAGSHLFGHHPDRLPRDVIAYDDGRPIYRFSTDSPLRSTVGDLEQMALFAGESAALVDQVSSAAEVIERLLNEAIDASSRIAPLCKHGSSQSKTIG</sequence>
<evidence type="ECO:0000256" key="2">
    <source>
        <dbReference type="ARBA" id="ARBA00022643"/>
    </source>
</evidence>
<keyword evidence="3" id="KW-0560">Oxidoreductase</keyword>
<accession>A0A1A9N025</accession>
<keyword evidence="1" id="KW-0285">Flavoprotein</keyword>
<dbReference type="InterPro" id="IPR013785">
    <property type="entry name" value="Aldolase_TIM"/>
</dbReference>
<dbReference type="EMBL" id="LXKA01000369">
    <property type="protein sequence ID" value="OAJ52828.1"/>
    <property type="molecule type" value="Genomic_DNA"/>
</dbReference>
<dbReference type="GO" id="GO:0018580">
    <property type="term" value="F:nitronate monooxygenase activity"/>
    <property type="evidence" value="ECO:0007669"/>
    <property type="project" value="InterPro"/>
</dbReference>
<dbReference type="PANTHER" id="PTHR32332:SF20">
    <property type="entry name" value="2-NITROPROPANE DIOXYGENASE-LIKE PROTEIN"/>
    <property type="match status" value="1"/>
</dbReference>
<dbReference type="SUPFAM" id="SSF51412">
    <property type="entry name" value="Inosine monophosphate dehydrogenase (IMPDH)"/>
    <property type="match status" value="1"/>
</dbReference>
<name>A0A1A9N025_9BURK</name>
<dbReference type="GO" id="GO:0051213">
    <property type="term" value="F:dioxygenase activity"/>
    <property type="evidence" value="ECO:0007669"/>
    <property type="project" value="UniProtKB-KW"/>
</dbReference>
<evidence type="ECO:0000313" key="6">
    <source>
        <dbReference type="Proteomes" id="UP000077961"/>
    </source>
</evidence>
<evidence type="ECO:0000313" key="5">
    <source>
        <dbReference type="EMBL" id="OAJ54099.1"/>
    </source>
</evidence>
<reference evidence="6 7" key="1">
    <citation type="submission" date="2016-04" db="EMBL/GenBank/DDBJ databases">
        <title>Reclassification of Paraburkholderia panaciterrae (Farh et al. 2015) Dobritsa &amp; Samadpour 2016 as a later homotypic synonym of Paraburkholderia ginsengiterrae (Farh et al. 2015) Dobritsa &amp; Samadpour 2016.</title>
        <authorList>
            <person name="Dobritsa A.P."/>
            <person name="Kutumbaka K."/>
            <person name="Samadpour M."/>
        </authorList>
    </citation>
    <scope>NUCLEOTIDE SEQUENCE [LARGE SCALE GENOMIC DNA]</scope>
    <source>
        <strain evidence="4 7">DCY85</strain>
        <strain evidence="5 6">DCY85-1</strain>
    </source>
</reference>
<dbReference type="OrthoDB" id="9778912at2"/>
<keyword evidence="4" id="KW-0223">Dioxygenase</keyword>
<dbReference type="AlphaFoldDB" id="A0A1A9N025"/>
<dbReference type="CDD" id="cd04730">
    <property type="entry name" value="NPD_like"/>
    <property type="match status" value="1"/>
</dbReference>
<proteinExistence type="predicted"/>
<dbReference type="EMBL" id="LXJZ01000208">
    <property type="protein sequence ID" value="OAJ54099.1"/>
    <property type="molecule type" value="Genomic_DNA"/>
</dbReference>
<dbReference type="InterPro" id="IPR004136">
    <property type="entry name" value="NMO"/>
</dbReference>
<dbReference type="STRING" id="1462993.A6V36_36690"/>
<keyword evidence="2" id="KW-0288">FMN</keyword>